<evidence type="ECO:0000313" key="3">
    <source>
        <dbReference type="Proteomes" id="UP001597287"/>
    </source>
</evidence>
<protein>
    <submittedName>
        <fullName evidence="2">Uncharacterized protein</fullName>
    </submittedName>
</protein>
<dbReference type="Proteomes" id="UP001597287">
    <property type="component" value="Unassembled WGS sequence"/>
</dbReference>
<organism evidence="2 3">
    <name type="scientific">Delftia deserti</name>
    <dbReference type="NCBI Taxonomy" id="1651218"/>
    <lineage>
        <taxon>Bacteria</taxon>
        <taxon>Pseudomonadati</taxon>
        <taxon>Pseudomonadota</taxon>
        <taxon>Betaproteobacteria</taxon>
        <taxon>Burkholderiales</taxon>
        <taxon>Comamonadaceae</taxon>
        <taxon>Delftia</taxon>
    </lineage>
</organism>
<dbReference type="RefSeq" id="WP_380104870.1">
    <property type="nucleotide sequence ID" value="NZ_JBHSIH010000001.1"/>
</dbReference>
<feature type="region of interest" description="Disordered" evidence="1">
    <location>
        <begin position="1"/>
        <end position="23"/>
    </location>
</feature>
<evidence type="ECO:0000256" key="1">
    <source>
        <dbReference type="SAM" id="MobiDB-lite"/>
    </source>
</evidence>
<keyword evidence="3" id="KW-1185">Reference proteome</keyword>
<reference evidence="3" key="1">
    <citation type="journal article" date="2019" name="Int. J. Syst. Evol. Microbiol.">
        <title>The Global Catalogue of Microorganisms (GCM) 10K type strain sequencing project: providing services to taxonomists for standard genome sequencing and annotation.</title>
        <authorList>
            <consortium name="The Broad Institute Genomics Platform"/>
            <consortium name="The Broad Institute Genome Sequencing Center for Infectious Disease"/>
            <person name="Wu L."/>
            <person name="Ma J."/>
        </authorList>
    </citation>
    <scope>NUCLEOTIDE SEQUENCE [LARGE SCALE GENOMIC DNA]</scope>
    <source>
        <strain evidence="3">CCUG 62793</strain>
    </source>
</reference>
<dbReference type="EMBL" id="JBHUIG010000030">
    <property type="protein sequence ID" value="MFD2321821.1"/>
    <property type="molecule type" value="Genomic_DNA"/>
</dbReference>
<gene>
    <name evidence="2" type="ORF">ACFSPV_24380</name>
</gene>
<evidence type="ECO:0000313" key="2">
    <source>
        <dbReference type="EMBL" id="MFD2321821.1"/>
    </source>
</evidence>
<name>A0ABW5EVH3_9BURK</name>
<comment type="caution">
    <text evidence="2">The sequence shown here is derived from an EMBL/GenBank/DDBJ whole genome shotgun (WGS) entry which is preliminary data.</text>
</comment>
<accession>A0ABW5EVH3</accession>
<sequence length="193" mass="20617">MPSTPAVTDQAPSAGGAAPGSFRPAPEAIAELRAELIRTRQVPHGVEKDLVQQFIELHECGYLEDLIPLTPLCTLVCEQPFKYGRADIVAYHSDGSASVIEAKDGTRGYTHVVAGIGQATLYAVQLGLSKGAVRKVRRCLLWSSTGDLAEDCLIDMACRQAGVVSLSMGSMESMQATREAVTRLMTEVQHGCA</sequence>
<proteinExistence type="predicted"/>
<feature type="compositionally biased region" description="Low complexity" evidence="1">
    <location>
        <begin position="11"/>
        <end position="23"/>
    </location>
</feature>